<dbReference type="Gene3D" id="2.60.40.1190">
    <property type="match status" value="1"/>
</dbReference>
<evidence type="ECO:0000259" key="1">
    <source>
        <dbReference type="Pfam" id="PF16011"/>
    </source>
</evidence>
<dbReference type="Pfam" id="PF16011">
    <property type="entry name" value="CBM9_2"/>
    <property type="match status" value="1"/>
</dbReference>
<reference evidence="2" key="2">
    <citation type="submission" date="2020-09" db="EMBL/GenBank/DDBJ databases">
        <authorList>
            <person name="Sun Q."/>
            <person name="Zhou Y."/>
        </authorList>
    </citation>
    <scope>NUCLEOTIDE SEQUENCE</scope>
    <source>
        <strain evidence="2">CGMCC 1.12195</strain>
    </source>
</reference>
<name>A0A917MD20_9SPHI</name>
<dbReference type="GO" id="GO:0004553">
    <property type="term" value="F:hydrolase activity, hydrolyzing O-glycosyl compounds"/>
    <property type="evidence" value="ECO:0007669"/>
    <property type="project" value="InterPro"/>
</dbReference>
<proteinExistence type="predicted"/>
<dbReference type="GO" id="GO:0030246">
    <property type="term" value="F:carbohydrate binding"/>
    <property type="evidence" value="ECO:0007669"/>
    <property type="project" value="InterPro"/>
</dbReference>
<comment type="caution">
    <text evidence="2">The sequence shown here is derived from an EMBL/GenBank/DDBJ whole genome shotgun (WGS) entry which is preliminary data.</text>
</comment>
<dbReference type="EMBL" id="BMER01000003">
    <property type="protein sequence ID" value="GGG93662.1"/>
    <property type="molecule type" value="Genomic_DNA"/>
</dbReference>
<dbReference type="GO" id="GO:0016052">
    <property type="term" value="P:carbohydrate catabolic process"/>
    <property type="evidence" value="ECO:0007669"/>
    <property type="project" value="InterPro"/>
</dbReference>
<dbReference type="Proteomes" id="UP000660862">
    <property type="component" value="Unassembled WGS sequence"/>
</dbReference>
<dbReference type="SUPFAM" id="SSF49344">
    <property type="entry name" value="CBD9-like"/>
    <property type="match status" value="1"/>
</dbReference>
<protein>
    <recommendedName>
        <fullName evidence="1">Carbohydrate-binding domain-containing protein</fullName>
    </recommendedName>
</protein>
<evidence type="ECO:0000313" key="3">
    <source>
        <dbReference type="Proteomes" id="UP000660862"/>
    </source>
</evidence>
<dbReference type="AlphaFoldDB" id="A0A917MD20"/>
<dbReference type="CDD" id="cd09620">
    <property type="entry name" value="CBM9_like_3"/>
    <property type="match status" value="1"/>
</dbReference>
<feature type="domain" description="Carbohydrate-binding" evidence="1">
    <location>
        <begin position="28"/>
        <end position="213"/>
    </location>
</feature>
<keyword evidence="3" id="KW-1185">Reference proteome</keyword>
<organism evidence="2 3">
    <name type="scientific">Parapedobacter pyrenivorans</name>
    <dbReference type="NCBI Taxonomy" id="1305674"/>
    <lineage>
        <taxon>Bacteria</taxon>
        <taxon>Pseudomonadati</taxon>
        <taxon>Bacteroidota</taxon>
        <taxon>Sphingobacteriia</taxon>
        <taxon>Sphingobacteriales</taxon>
        <taxon>Sphingobacteriaceae</taxon>
        <taxon>Parapedobacter</taxon>
    </lineage>
</organism>
<evidence type="ECO:0000313" key="2">
    <source>
        <dbReference type="EMBL" id="GGG93662.1"/>
    </source>
</evidence>
<dbReference type="RefSeq" id="WP_188506963.1">
    <property type="nucleotide sequence ID" value="NZ_BMER01000003.1"/>
</dbReference>
<dbReference type="InterPro" id="IPR010502">
    <property type="entry name" value="Carb-bd_dom_fam9"/>
</dbReference>
<gene>
    <name evidence="2" type="ORF">GCM10007415_30770</name>
</gene>
<reference evidence="2" key="1">
    <citation type="journal article" date="2014" name="Int. J. Syst. Evol. Microbiol.">
        <title>Complete genome sequence of Corynebacterium casei LMG S-19264T (=DSM 44701T), isolated from a smear-ripened cheese.</title>
        <authorList>
            <consortium name="US DOE Joint Genome Institute (JGI-PGF)"/>
            <person name="Walter F."/>
            <person name="Albersmeier A."/>
            <person name="Kalinowski J."/>
            <person name="Ruckert C."/>
        </authorList>
    </citation>
    <scope>NUCLEOTIDE SEQUENCE</scope>
    <source>
        <strain evidence="2">CGMCC 1.12195</strain>
    </source>
</reference>
<accession>A0A917MD20</accession>
<sequence length="214" mass="24672">MKTLVIPFLEQVDRRTSAEALWAAMAPLDAVDIARVPWPAFPYRPSVQFKIAHTVDGLLLQYEVREKHLKAEYRNTNDPVYKDSCVEFFLSFDGKNYYNLEFNCLGTALIGYGNADRTERRYLAKHTIEQLRSYSNIKAKATDSSDTEWRLLLNIPFEVFDADAIDSLAGLRCTGNFYKCGDELPLPHFVAWNDIDHPLPNFHLPRFFGELLFL</sequence>